<proteinExistence type="predicted"/>
<accession>A0A504YCF7</accession>
<feature type="compositionally biased region" description="Polar residues" evidence="1">
    <location>
        <begin position="158"/>
        <end position="174"/>
    </location>
</feature>
<feature type="region of interest" description="Disordered" evidence="1">
    <location>
        <begin position="152"/>
        <end position="174"/>
    </location>
</feature>
<protein>
    <submittedName>
        <fullName evidence="2">Uncharacterized protein</fullName>
    </submittedName>
</protein>
<organism evidence="2 3">
    <name type="scientific">Fasciola gigantica</name>
    <name type="common">Giant liver fluke</name>
    <dbReference type="NCBI Taxonomy" id="46835"/>
    <lineage>
        <taxon>Eukaryota</taxon>
        <taxon>Metazoa</taxon>
        <taxon>Spiralia</taxon>
        <taxon>Lophotrochozoa</taxon>
        <taxon>Platyhelminthes</taxon>
        <taxon>Trematoda</taxon>
        <taxon>Digenea</taxon>
        <taxon>Plagiorchiida</taxon>
        <taxon>Echinostomata</taxon>
        <taxon>Echinostomatoidea</taxon>
        <taxon>Fasciolidae</taxon>
        <taxon>Fasciola</taxon>
    </lineage>
</organism>
<evidence type="ECO:0000313" key="2">
    <source>
        <dbReference type="EMBL" id="TPP58251.1"/>
    </source>
</evidence>
<keyword evidence="3" id="KW-1185">Reference proteome</keyword>
<name>A0A504YCF7_FASGI</name>
<comment type="caution">
    <text evidence="2">The sequence shown here is derived from an EMBL/GenBank/DDBJ whole genome shotgun (WGS) entry which is preliminary data.</text>
</comment>
<evidence type="ECO:0000256" key="1">
    <source>
        <dbReference type="SAM" id="MobiDB-lite"/>
    </source>
</evidence>
<dbReference type="EMBL" id="SUNJ01012213">
    <property type="protein sequence ID" value="TPP58251.1"/>
    <property type="molecule type" value="Genomic_DNA"/>
</dbReference>
<dbReference type="Proteomes" id="UP000316759">
    <property type="component" value="Unassembled WGS sequence"/>
</dbReference>
<evidence type="ECO:0000313" key="3">
    <source>
        <dbReference type="Proteomes" id="UP000316759"/>
    </source>
</evidence>
<dbReference type="OrthoDB" id="6282807at2759"/>
<reference evidence="2 3" key="1">
    <citation type="submission" date="2019-04" db="EMBL/GenBank/DDBJ databases">
        <title>Annotation for the trematode Fasciola gigantica.</title>
        <authorList>
            <person name="Choi Y.-J."/>
        </authorList>
    </citation>
    <scope>NUCLEOTIDE SEQUENCE [LARGE SCALE GENOMIC DNA]</scope>
    <source>
        <strain evidence="2">Uganda_cow_1</strain>
    </source>
</reference>
<dbReference type="AlphaFoldDB" id="A0A504YCF7"/>
<gene>
    <name evidence="2" type="ORF">FGIG_12287</name>
</gene>
<sequence length="186" mass="20069">MGYAPYTALVRRHVINKFITHLTVCPFPCLQKILPVDEVLDYLITILQESQDDTPDTSVPVNVPNGPTSEPDTPAIQELALNILCCVLDGSSSSVSADPDGSRDSPVVSNALLSEAHFPGSESHLLIRSDQILPMLREFCCHGLTRACPPTPLPSGSIHPTQPNGNPISNTNRTSRSECAGFVLLR</sequence>